<dbReference type="FunFam" id="1.10.10.10:FF:000168">
    <property type="entry name" value="Replication protein A 32 kDa subunit"/>
    <property type="match status" value="1"/>
</dbReference>
<evidence type="ECO:0000259" key="6">
    <source>
        <dbReference type="Pfam" id="PF08784"/>
    </source>
</evidence>
<keyword evidence="5" id="KW-0539">Nucleus</keyword>
<evidence type="ECO:0000313" key="8">
    <source>
        <dbReference type="JaponicusDB" id="SJAG_01698"/>
    </source>
</evidence>
<dbReference type="Gene3D" id="2.40.50.140">
    <property type="entry name" value="Nucleic acid-binding proteins"/>
    <property type="match status" value="1"/>
</dbReference>
<dbReference type="CDD" id="cd04478">
    <property type="entry name" value="RPA2_DBD_D"/>
    <property type="match status" value="1"/>
</dbReference>
<dbReference type="InterPro" id="IPR040260">
    <property type="entry name" value="RFA2-like"/>
</dbReference>
<dbReference type="GO" id="GO:0003697">
    <property type="term" value="F:single-stranded DNA binding"/>
    <property type="evidence" value="ECO:0000318"/>
    <property type="project" value="GO_Central"/>
</dbReference>
<dbReference type="GO" id="GO:0005662">
    <property type="term" value="C:DNA replication factor A complex"/>
    <property type="evidence" value="ECO:0000318"/>
    <property type="project" value="GO_Central"/>
</dbReference>
<dbReference type="GO" id="GO:0005736">
    <property type="term" value="C:RNA polymerase I complex"/>
    <property type="evidence" value="ECO:0007669"/>
    <property type="project" value="EnsemblFungi"/>
</dbReference>
<keyword evidence="4" id="KW-0238">DNA-binding</keyword>
<dbReference type="GO" id="GO:0042162">
    <property type="term" value="F:telomeric DNA binding"/>
    <property type="evidence" value="ECO:0000318"/>
    <property type="project" value="GO_Central"/>
</dbReference>
<evidence type="ECO:0000313" key="7">
    <source>
        <dbReference type="EMBL" id="EEB06650.1"/>
    </source>
</evidence>
<evidence type="ECO:0000256" key="5">
    <source>
        <dbReference type="ARBA" id="ARBA00023242"/>
    </source>
</evidence>
<dbReference type="PANTHER" id="PTHR13989:SF16">
    <property type="entry name" value="REPLICATION PROTEIN A2"/>
    <property type="match status" value="1"/>
</dbReference>
<dbReference type="GO" id="GO:0006289">
    <property type="term" value="P:nucleotide-excision repair"/>
    <property type="evidence" value="ECO:0000318"/>
    <property type="project" value="GO_Central"/>
</dbReference>
<protein>
    <submittedName>
        <fullName evidence="7">Single-stranded DNA binding protein Ssb2</fullName>
    </submittedName>
</protein>
<dbReference type="Proteomes" id="UP000001744">
    <property type="component" value="Unassembled WGS sequence"/>
</dbReference>
<dbReference type="InterPro" id="IPR014646">
    <property type="entry name" value="Rfa2/RPA32"/>
</dbReference>
<dbReference type="VEuPathDB" id="FungiDB:SJAG_01698"/>
<dbReference type="InterPro" id="IPR036388">
    <property type="entry name" value="WH-like_DNA-bd_sf"/>
</dbReference>
<proteinExistence type="inferred from homology"/>
<evidence type="ECO:0000313" key="9">
    <source>
        <dbReference type="Proteomes" id="UP000001744"/>
    </source>
</evidence>
<accession>B6JYN2</accession>
<feature type="domain" description="Replication protein A C-terminal" evidence="6">
    <location>
        <begin position="165"/>
        <end position="265"/>
    </location>
</feature>
<dbReference type="GeneID" id="7049862"/>
<sequence length="274" mass="29748">MAYDAYGKQGFNNFNATFSPGMGAGGFGEYDGASQPSVDRQQGAGNKLRPVTIKQILDATQVHADADFKIDGVEVGQITIVGVLRNIHAQTTNTTYQVEDGTGLIEVRHWEHVEGMSDLSTDTYVRVYGSIKVFSEKIYIASQHIRTIKDPNEVHFHILETIAVHLYFTRKPPAGSIEQAGAAGTTSYGANGTGAVGDSLEQKLAEYSLTPAQLAVMHAIHNAPETNEGVHLRQLTQAVGPGIDVNAVTEFLMQEGIIYTTIDENHFKSVLQDQ</sequence>
<reference evidence="7 9" key="1">
    <citation type="journal article" date="2011" name="Science">
        <title>Comparative functional genomics of the fission yeasts.</title>
        <authorList>
            <person name="Rhind N."/>
            <person name="Chen Z."/>
            <person name="Yassour M."/>
            <person name="Thompson D.A."/>
            <person name="Haas B.J."/>
            <person name="Habib N."/>
            <person name="Wapinski I."/>
            <person name="Roy S."/>
            <person name="Lin M.F."/>
            <person name="Heiman D.I."/>
            <person name="Young S.K."/>
            <person name="Furuya K."/>
            <person name="Guo Y."/>
            <person name="Pidoux A."/>
            <person name="Chen H.M."/>
            <person name="Robbertse B."/>
            <person name="Goldberg J.M."/>
            <person name="Aoki K."/>
            <person name="Bayne E.H."/>
            <person name="Berlin A.M."/>
            <person name="Desjardins C.A."/>
            <person name="Dobbs E."/>
            <person name="Dukaj L."/>
            <person name="Fan L."/>
            <person name="FitzGerald M.G."/>
            <person name="French C."/>
            <person name="Gujja S."/>
            <person name="Hansen K."/>
            <person name="Keifenheim D."/>
            <person name="Levin J.Z."/>
            <person name="Mosher R.A."/>
            <person name="Mueller C.A."/>
            <person name="Pfiffner J."/>
            <person name="Priest M."/>
            <person name="Russ C."/>
            <person name="Smialowska A."/>
            <person name="Swoboda P."/>
            <person name="Sykes S.M."/>
            <person name="Vaughn M."/>
            <person name="Vengrova S."/>
            <person name="Yoder R."/>
            <person name="Zeng Q."/>
            <person name="Allshire R."/>
            <person name="Baulcombe D."/>
            <person name="Birren B.W."/>
            <person name="Brown W."/>
            <person name="Ekwall K."/>
            <person name="Kellis M."/>
            <person name="Leatherwood J."/>
            <person name="Levin H."/>
            <person name="Margalit H."/>
            <person name="Martienssen R."/>
            <person name="Nieduszynski C.A."/>
            <person name="Spatafora J.W."/>
            <person name="Friedman N."/>
            <person name="Dalgaard J.Z."/>
            <person name="Baumann P."/>
            <person name="Niki H."/>
            <person name="Regev A."/>
            <person name="Nusbaum C."/>
        </authorList>
    </citation>
    <scope>NUCLEOTIDE SEQUENCE [LARGE SCALE GENOMIC DNA]</scope>
    <source>
        <strain evidence="9">yFS275 / FY16936</strain>
    </source>
</reference>
<dbReference type="Pfam" id="PF08784">
    <property type="entry name" value="RPA_C"/>
    <property type="match status" value="1"/>
</dbReference>
<dbReference type="InterPro" id="IPR012340">
    <property type="entry name" value="NA-bd_OB-fold"/>
</dbReference>
<gene>
    <name evidence="8" type="primary">ssb2</name>
    <name evidence="7" type="ORF">SJAG_01698</name>
</gene>
<evidence type="ECO:0000256" key="4">
    <source>
        <dbReference type="ARBA" id="ARBA00023125"/>
    </source>
</evidence>
<dbReference type="InterPro" id="IPR036390">
    <property type="entry name" value="WH_DNA-bd_sf"/>
</dbReference>
<dbReference type="GO" id="GO:0035861">
    <property type="term" value="C:site of double-strand break"/>
    <property type="evidence" value="ECO:0000318"/>
    <property type="project" value="GO_Central"/>
</dbReference>
<dbReference type="AlphaFoldDB" id="B6JYN2"/>
<keyword evidence="9" id="KW-1185">Reference proteome</keyword>
<evidence type="ECO:0000256" key="3">
    <source>
        <dbReference type="ARBA" id="ARBA00022705"/>
    </source>
</evidence>
<name>B6JYN2_SCHJY</name>
<keyword evidence="3" id="KW-0235">DNA replication</keyword>
<evidence type="ECO:0000256" key="2">
    <source>
        <dbReference type="ARBA" id="ARBA00007815"/>
    </source>
</evidence>
<evidence type="ECO:0000256" key="1">
    <source>
        <dbReference type="ARBA" id="ARBA00004123"/>
    </source>
</evidence>
<dbReference type="EMBL" id="KE651168">
    <property type="protein sequence ID" value="EEB06650.1"/>
    <property type="molecule type" value="Genomic_DNA"/>
</dbReference>
<dbReference type="OrthoDB" id="25571at2759"/>
<dbReference type="STRING" id="402676.B6JYN2"/>
<comment type="subcellular location">
    <subcellularLocation>
        <location evidence="1">Nucleus</location>
    </subcellularLocation>
</comment>
<dbReference type="SUPFAM" id="SSF46785">
    <property type="entry name" value="Winged helix' DNA-binding domain"/>
    <property type="match status" value="1"/>
</dbReference>
<comment type="similarity">
    <text evidence="2">Belongs to the replication factor A protein 2 family.</text>
</comment>
<dbReference type="PANTHER" id="PTHR13989">
    <property type="entry name" value="REPLICATION PROTEIN A-RELATED"/>
    <property type="match status" value="1"/>
</dbReference>
<dbReference type="InterPro" id="IPR014892">
    <property type="entry name" value="RPA_C"/>
</dbReference>
<dbReference type="OMA" id="TFHFIDC"/>
<dbReference type="HOGENOM" id="CLU_051033_0_1_1"/>
<dbReference type="PIRSF" id="PIRSF036949">
    <property type="entry name" value="RPA32"/>
    <property type="match status" value="1"/>
</dbReference>
<dbReference type="GO" id="GO:0000781">
    <property type="term" value="C:chromosome, telomeric region"/>
    <property type="evidence" value="ECO:0000318"/>
    <property type="project" value="GO_Central"/>
</dbReference>
<organism evidence="7 9">
    <name type="scientific">Schizosaccharomyces japonicus (strain yFS275 / FY16936)</name>
    <name type="common">Fission yeast</name>
    <dbReference type="NCBI Taxonomy" id="402676"/>
    <lineage>
        <taxon>Eukaryota</taxon>
        <taxon>Fungi</taxon>
        <taxon>Dikarya</taxon>
        <taxon>Ascomycota</taxon>
        <taxon>Taphrinomycotina</taxon>
        <taxon>Schizosaccharomycetes</taxon>
        <taxon>Schizosaccharomycetales</taxon>
        <taxon>Schizosaccharomycetaceae</taxon>
        <taxon>Schizosaccharomyces</taxon>
    </lineage>
</organism>
<dbReference type="eggNOG" id="KOG3108">
    <property type="taxonomic scope" value="Eukaryota"/>
</dbReference>
<dbReference type="RefSeq" id="XP_002172943.1">
    <property type="nucleotide sequence ID" value="XM_002172907.2"/>
</dbReference>
<dbReference type="GO" id="GO:0000724">
    <property type="term" value="P:double-strand break repair via homologous recombination"/>
    <property type="evidence" value="ECO:0000318"/>
    <property type="project" value="GO_Central"/>
</dbReference>
<dbReference type="JaponicusDB" id="SJAG_01698">
    <property type="gene designation" value="ssb2"/>
</dbReference>
<dbReference type="Gene3D" id="1.10.10.10">
    <property type="entry name" value="Winged helix-like DNA-binding domain superfamily/Winged helix DNA-binding domain"/>
    <property type="match status" value="1"/>
</dbReference>
<dbReference type="GO" id="GO:0006260">
    <property type="term" value="P:DNA replication"/>
    <property type="evidence" value="ECO:0000318"/>
    <property type="project" value="GO_Central"/>
</dbReference>
<dbReference type="SUPFAM" id="SSF50249">
    <property type="entry name" value="Nucleic acid-binding proteins"/>
    <property type="match status" value="1"/>
</dbReference>